<evidence type="ECO:0000256" key="12">
    <source>
        <dbReference type="ARBA" id="ARBA00023242"/>
    </source>
</evidence>
<dbReference type="InterPro" id="IPR011011">
    <property type="entry name" value="Znf_FYVE_PHD"/>
</dbReference>
<dbReference type="GO" id="GO:0035097">
    <property type="term" value="C:histone methyltransferase complex"/>
    <property type="evidence" value="ECO:0007669"/>
    <property type="project" value="TreeGrafter"/>
</dbReference>
<accession>A0A7J6GZH8</accession>
<evidence type="ECO:0000313" key="20">
    <source>
        <dbReference type="Proteomes" id="UP000583929"/>
    </source>
</evidence>
<comment type="subcellular location">
    <subcellularLocation>
        <location evidence="1">Nucleus</location>
    </subcellularLocation>
</comment>
<evidence type="ECO:0000256" key="7">
    <source>
        <dbReference type="ARBA" id="ARBA00022771"/>
    </source>
</evidence>
<feature type="compositionally biased region" description="Basic and acidic residues" evidence="14">
    <location>
        <begin position="843"/>
        <end position="852"/>
    </location>
</feature>
<evidence type="ECO:0000256" key="3">
    <source>
        <dbReference type="ARBA" id="ARBA00022679"/>
    </source>
</evidence>
<keyword evidence="12" id="KW-0539">Nucleus</keyword>
<feature type="domain" description="Post-SET" evidence="17">
    <location>
        <begin position="2007"/>
        <end position="2023"/>
    </location>
</feature>
<dbReference type="GO" id="GO:0032259">
    <property type="term" value="P:methylation"/>
    <property type="evidence" value="ECO:0007669"/>
    <property type="project" value="UniProtKB-KW"/>
</dbReference>
<dbReference type="Pfam" id="PF13832">
    <property type="entry name" value="zf-HC5HC2H_2"/>
    <property type="match status" value="1"/>
</dbReference>
<dbReference type="CDD" id="cd10518">
    <property type="entry name" value="SET_SETD1-like"/>
    <property type="match status" value="1"/>
</dbReference>
<evidence type="ECO:0000259" key="17">
    <source>
        <dbReference type="PROSITE" id="PS50868"/>
    </source>
</evidence>
<dbReference type="PROSITE" id="PS50280">
    <property type="entry name" value="SET"/>
    <property type="match status" value="1"/>
</dbReference>
<dbReference type="PROSITE" id="PS50016">
    <property type="entry name" value="ZF_PHD_2"/>
    <property type="match status" value="1"/>
</dbReference>
<dbReference type="InterPro" id="IPR019787">
    <property type="entry name" value="Znf_PHD-finger"/>
</dbReference>
<dbReference type="EMBL" id="JAATIQ010000074">
    <property type="protein sequence ID" value="KAF4388347.1"/>
    <property type="molecule type" value="Genomic_DNA"/>
</dbReference>
<evidence type="ECO:0000256" key="5">
    <source>
        <dbReference type="ARBA" id="ARBA00022723"/>
    </source>
</evidence>
<evidence type="ECO:0000256" key="6">
    <source>
        <dbReference type="ARBA" id="ARBA00022737"/>
    </source>
</evidence>
<dbReference type="SUPFAM" id="SSF57903">
    <property type="entry name" value="FYVE/PHD zinc finger"/>
    <property type="match status" value="1"/>
</dbReference>
<dbReference type="PANTHER" id="PTHR45838:SF4">
    <property type="entry name" value="HISTONE-LYSINE N-METHYLTRANSFERASE TRITHORAX"/>
    <property type="match status" value="1"/>
</dbReference>
<dbReference type="SMART" id="SM00508">
    <property type="entry name" value="PostSET"/>
    <property type="match status" value="1"/>
</dbReference>
<comment type="caution">
    <text evidence="19">The sequence shown here is derived from an EMBL/GenBank/DDBJ whole genome shotgun (WGS) entry which is preliminary data.</text>
</comment>
<evidence type="ECO:0000256" key="9">
    <source>
        <dbReference type="ARBA" id="ARBA00022853"/>
    </source>
</evidence>
<evidence type="ECO:0000256" key="4">
    <source>
        <dbReference type="ARBA" id="ARBA00022691"/>
    </source>
</evidence>
<dbReference type="InterPro" id="IPR046341">
    <property type="entry name" value="SET_dom_sf"/>
</dbReference>
<feature type="region of interest" description="Disordered" evidence="14">
    <location>
        <begin position="1455"/>
        <end position="1486"/>
    </location>
</feature>
<feature type="domain" description="PHD-type" evidence="15">
    <location>
        <begin position="1508"/>
        <end position="1558"/>
    </location>
</feature>
<dbReference type="FunFam" id="2.170.270.10:FF:000086">
    <property type="entry name" value="Histone-lysine N-methyltransferase"/>
    <property type="match status" value="1"/>
</dbReference>
<feature type="compositionally biased region" description="Low complexity" evidence="14">
    <location>
        <begin position="10"/>
        <end position="25"/>
    </location>
</feature>
<keyword evidence="9" id="KW-0156">Chromatin regulator</keyword>
<keyword evidence="8" id="KW-0862">Zinc</keyword>
<reference evidence="19 20" key="1">
    <citation type="journal article" date="2020" name="bioRxiv">
        <title>Sequence and annotation of 42 cannabis genomes reveals extensive copy number variation in cannabinoid synthesis and pathogen resistance genes.</title>
        <authorList>
            <person name="Mckernan K.J."/>
            <person name="Helbert Y."/>
            <person name="Kane L.T."/>
            <person name="Ebling H."/>
            <person name="Zhang L."/>
            <person name="Liu B."/>
            <person name="Eaton Z."/>
            <person name="Mclaughlin S."/>
            <person name="Kingan S."/>
            <person name="Baybayan P."/>
            <person name="Concepcion G."/>
            <person name="Jordan M."/>
            <person name="Riva A."/>
            <person name="Barbazuk W."/>
            <person name="Harkins T."/>
        </authorList>
    </citation>
    <scope>NUCLEOTIDE SEQUENCE [LARGE SCALE GENOMIC DNA]</scope>
    <source>
        <strain evidence="20">cv. Jamaican Lion 4</strain>
        <tissue evidence="19">Leaf</tissue>
    </source>
</reference>
<keyword evidence="20" id="KW-1185">Reference proteome</keyword>
<evidence type="ECO:0000256" key="2">
    <source>
        <dbReference type="ARBA" id="ARBA00022603"/>
    </source>
</evidence>
<gene>
    <name evidence="19" type="ORF">G4B88_013184</name>
</gene>
<evidence type="ECO:0000256" key="10">
    <source>
        <dbReference type="ARBA" id="ARBA00023015"/>
    </source>
</evidence>
<dbReference type="Proteomes" id="UP000583929">
    <property type="component" value="Unassembled WGS sequence"/>
</dbReference>
<evidence type="ECO:0000259" key="18">
    <source>
        <dbReference type="PROSITE" id="PS51805"/>
    </source>
</evidence>
<sequence length="2023" mass="223307">MENSWQTKFSSTMQSSAPSVASSSSQELRNQAERNSHCYPYLHDSHDSRQKLLGMVQDPPFTSYPNLIHHKFGQGNLGNSFLALLSGSPSLLQNDFKELQNSKPMSDSNSVAVNNIGSGFPLTFSRLQSEYPSEQNLQHGTYFRPSILSRVVEGSNSSSCSSFTGFRSQCPETRAIHCMVPGNENANVFSSIGELHGINTSNAGKVSVMKAHTSQLKSLDANTSLSNHSYSFLSDCPRVLCLGTGGYLLISNTGLLGIVCSCHCIHMSVLKFCEHSGLYDTNPGDAVRMDNGETIAQWRKFYFQKFRIRVPEDRSDWDWPDGLSATSDFMKPKMTLPNVPSVSSNCSLVVHPSEGLVWSGQLFNNAVLPRSLHAEQCYLMDALQNKLKSNVEDSNHVSSFMGTSQNNFECRHSTCSTVSGSVGSGFQDPHQSIVASIDSNLKNGNSSFTAPGMQDVRTMGERSDFCMFKNASASVFAGKDTAFSNVELKLGQPYQISKNSEHSSSGPQLLDAVVNPSKLHPREQMTHNNWGNAGVGQSLYFSAGPCSSLEKRERNQLNLGKVNNTAAVETSRGNLSQNAVVSLLTNFNLLVGNGSQVKPNDNMTSVIEHTVPDTQYDEPRFAKFDQSDVLCNSRNGLERQLNISGIGSHGLMIDKGKWGGFVEGGSHFVKDSGSRIPKQIEISTYHPPLSAAQGSSCSIYQLASVPPEAPDTRGVSNDVENICTFGSSLHVDHVNYSSSASPIGHGITTPSQVTKGVPLASYSCLVDQPSTFHREENISVSSHLVDDNLRMLALRQMLGQKHAFPSFGINKGNGRREGVSCLHHSLAESSARGDQCNGPGHTSSREVFEAPKPHPPSTCATSVSGCCDLSSLIRGSSIHSKEIAVPYQLSSDPIQNEQLSMSRSEKNIARLSEQEKCSGVPSTCFQRNCNPVHKNCLQNLETVGGFPSALKEQPEMPYGEASVISPRFCKNHIFQNDQGGSCNGKLLRNTVIHASQWRDVPSKVKGITNAMCGDTSAKHNIGTTQAIESFTEHETSNISSGSYAPAITQLSVDVSNMDCSSADAGNTGCISNLNDEGSGIEKCCSSDDAHGSERSPEFLGDIGKTNLNEYASSNNSNNHPSRSLLDELKLIDTMTWRKGGNQFEPGITLLNEETLSNKVNRCLKKGKKKSGRSSLLQYKSTKLANSSEFSSSDSSKRTKMLFLSNGKGKSFESCFDQHNSNHKLSLISSTKKPPRKRDLCNLYNDSRGKVVCCTEQSPSNCEIPGASNAEKFKRECIFNNETRTVKTYKFTSEMNSSCILQEDVCRWKSRPIVCGKYGELSDSDLVEEMSKPAKIVPLGRVLKRAKRCKLPKNEKALFTSMEELKITGNGGTDVNCNPFHLLETNKKSRSHETAVSGKITKEDTFLETMKNGCDNRDKKYAEEFSVLEIETNNRAEKDNAKGDCIPHVRMKLRPRENRKRSIHDLTTDEDQLSRNDEDMKHESCKNDEDRKHGLCKVAEISLQEQTCTSFCCVCGSSNEDEINNILECSRCLIRVHQGCYGVSRLPKGNWYCRPCRTNSKNIVCVLCGYGDGAMTQALRTRTIVRSLLRVWNVDIECMSRNKHFSANPFQNSLSRLDFSDSKCGGAATSFPVRPIHTKPMASSVFQVDMPCHLNAVQISPISEFRVDNSITAGLLDSTTKQWIHMVCGLWTPGTRCPNVDTMSAFDVSGVSCPRADMVCSICNRPGGSCIKCRNLNCSVRFHPWCAHQKGLLQSEVEGVDNEKVGFYGRCVLHATQSMCESDCNPGDGVTGSSGSEEVTCARTEGYKGRKRDGFWYKKFYSQIKGRGGCHVPQEQLNAWIHINGQKSCAQGHSKLTISDIEHDCRKEYARYKQSMGWKHLVVYKSGIHALGLYTSRFISRAEMVVEYIGEIVGLRVADKRENEYQSGRKLQYKSACYFFRIDKEHIIDATCRGGIARFVNHSCLPNCVAKVISVRNEKKVVFFAERDIFPGEEITYDYHFNHEDEGKKIPCFCNSKNCRRYLN</sequence>
<evidence type="ECO:0000256" key="13">
    <source>
        <dbReference type="PROSITE-ProRule" id="PRU00146"/>
    </source>
</evidence>
<evidence type="ECO:0000259" key="16">
    <source>
        <dbReference type="PROSITE" id="PS50280"/>
    </source>
</evidence>
<dbReference type="InterPro" id="IPR013083">
    <property type="entry name" value="Znf_RING/FYVE/PHD"/>
</dbReference>
<evidence type="ECO:0000313" key="19">
    <source>
        <dbReference type="EMBL" id="KAF4388347.1"/>
    </source>
</evidence>
<dbReference type="SMART" id="SM00317">
    <property type="entry name" value="SET"/>
    <property type="match status" value="1"/>
</dbReference>
<dbReference type="InterPro" id="IPR001214">
    <property type="entry name" value="SET_dom"/>
</dbReference>
<dbReference type="InterPro" id="IPR003616">
    <property type="entry name" value="Post-SET_dom"/>
</dbReference>
<dbReference type="SUPFAM" id="SSF82199">
    <property type="entry name" value="SET domain"/>
    <property type="match status" value="1"/>
</dbReference>
<feature type="region of interest" description="Disordered" evidence="14">
    <location>
        <begin position="1"/>
        <end position="32"/>
    </location>
</feature>
<feature type="domain" description="PHD-type" evidence="18">
    <location>
        <begin position="1659"/>
        <end position="1774"/>
    </location>
</feature>
<dbReference type="GO" id="GO:0008270">
    <property type="term" value="F:zinc ion binding"/>
    <property type="evidence" value="ECO:0007669"/>
    <property type="project" value="UniProtKB-KW"/>
</dbReference>
<dbReference type="PROSITE" id="PS50868">
    <property type="entry name" value="POST_SET"/>
    <property type="match status" value="1"/>
</dbReference>
<dbReference type="Gene3D" id="2.170.270.10">
    <property type="entry name" value="SET domain"/>
    <property type="match status" value="1"/>
</dbReference>
<feature type="compositionally biased region" description="Basic and acidic residues" evidence="14">
    <location>
        <begin position="1462"/>
        <end position="1486"/>
    </location>
</feature>
<feature type="domain" description="SET" evidence="16">
    <location>
        <begin position="1878"/>
        <end position="1999"/>
    </location>
</feature>
<keyword evidence="6" id="KW-0677">Repeat</keyword>
<dbReference type="InterPro" id="IPR001965">
    <property type="entry name" value="Znf_PHD"/>
</dbReference>
<keyword evidence="5" id="KW-0479">Metal-binding</keyword>
<dbReference type="Pfam" id="PF16135">
    <property type="entry name" value="TDBD"/>
    <property type="match status" value="1"/>
</dbReference>
<dbReference type="Pfam" id="PF13831">
    <property type="entry name" value="PHD_2"/>
    <property type="match status" value="1"/>
</dbReference>
<evidence type="ECO:0000256" key="8">
    <source>
        <dbReference type="ARBA" id="ARBA00022833"/>
    </source>
</evidence>
<evidence type="ECO:0000256" key="14">
    <source>
        <dbReference type="SAM" id="MobiDB-lite"/>
    </source>
</evidence>
<dbReference type="CDD" id="cd15571">
    <property type="entry name" value="ePHD"/>
    <property type="match status" value="1"/>
</dbReference>
<proteinExistence type="predicted"/>
<evidence type="ECO:0000259" key="15">
    <source>
        <dbReference type="PROSITE" id="PS50016"/>
    </source>
</evidence>
<name>A0A7J6GZH8_CANSA</name>
<dbReference type="SMART" id="SM00249">
    <property type="entry name" value="PHD"/>
    <property type="match status" value="2"/>
</dbReference>
<protein>
    <submittedName>
        <fullName evidence="19">Uncharacterized protein</fullName>
    </submittedName>
</protein>
<dbReference type="GO" id="GO:0045893">
    <property type="term" value="P:positive regulation of DNA-templated transcription"/>
    <property type="evidence" value="ECO:0007669"/>
    <property type="project" value="TreeGrafter"/>
</dbReference>
<keyword evidence="2" id="KW-0489">Methyltransferase</keyword>
<keyword evidence="10" id="KW-0805">Transcription regulation</keyword>
<dbReference type="Pfam" id="PF00856">
    <property type="entry name" value="SET"/>
    <property type="match status" value="1"/>
</dbReference>
<feature type="region of interest" description="Disordered" evidence="14">
    <location>
        <begin position="832"/>
        <end position="853"/>
    </location>
</feature>
<keyword evidence="4" id="KW-0949">S-adenosyl-L-methionine</keyword>
<dbReference type="InterPro" id="IPR032308">
    <property type="entry name" value="TDBD"/>
</dbReference>
<dbReference type="GO" id="GO:0042800">
    <property type="term" value="F:histone H3K4 methyltransferase activity"/>
    <property type="evidence" value="ECO:0007669"/>
    <property type="project" value="TreeGrafter"/>
</dbReference>
<keyword evidence="7 13" id="KW-0863">Zinc-finger</keyword>
<dbReference type="Gene3D" id="3.30.40.10">
    <property type="entry name" value="Zinc/RING finger domain, C3HC4 (zinc finger)"/>
    <property type="match status" value="2"/>
</dbReference>
<dbReference type="InterPro" id="IPR034732">
    <property type="entry name" value="EPHD"/>
</dbReference>
<evidence type="ECO:0000256" key="1">
    <source>
        <dbReference type="ARBA" id="ARBA00004123"/>
    </source>
</evidence>
<keyword evidence="11" id="KW-0804">Transcription</keyword>
<dbReference type="PROSITE" id="PS51805">
    <property type="entry name" value="EPHD"/>
    <property type="match status" value="1"/>
</dbReference>
<dbReference type="PANTHER" id="PTHR45838">
    <property type="entry name" value="HISTONE-LYSINE-N-METHYLTRANSFERASE 2 KMT2 FAMILY MEMBER"/>
    <property type="match status" value="1"/>
</dbReference>
<keyword evidence="3" id="KW-0808">Transferase</keyword>
<organism evidence="19 20">
    <name type="scientific">Cannabis sativa</name>
    <name type="common">Hemp</name>
    <name type="synonym">Marijuana</name>
    <dbReference type="NCBI Taxonomy" id="3483"/>
    <lineage>
        <taxon>Eukaryota</taxon>
        <taxon>Viridiplantae</taxon>
        <taxon>Streptophyta</taxon>
        <taxon>Embryophyta</taxon>
        <taxon>Tracheophyta</taxon>
        <taxon>Spermatophyta</taxon>
        <taxon>Magnoliopsida</taxon>
        <taxon>eudicotyledons</taxon>
        <taxon>Gunneridae</taxon>
        <taxon>Pentapetalae</taxon>
        <taxon>rosids</taxon>
        <taxon>fabids</taxon>
        <taxon>Rosales</taxon>
        <taxon>Cannabaceae</taxon>
        <taxon>Cannabis</taxon>
    </lineage>
</organism>
<evidence type="ECO:0000256" key="11">
    <source>
        <dbReference type="ARBA" id="ARBA00023163"/>
    </source>
</evidence>